<sequence>MTTTAARPGDRQRAEEILQFLAPDEETAWGTVLAGEPHSKARPRFNKEGRAYKDPADAEAERATKDRMRLWWRRPPLTGNVALGCVFHRSSRQEIDGDNLLKHVCDAGNGLLWVDDSQVTAKYAEIQLDPERPRTVLVIAPHVSTMRRGTDNVRPCEGCGGSFTPSRAEQRFCKRECFQDSRRTKAVTR</sequence>
<comment type="caution">
    <text evidence="2">The sequence shown here is derived from an EMBL/GenBank/DDBJ whole genome shotgun (WGS) entry which is preliminary data.</text>
</comment>
<evidence type="ECO:0000313" key="3">
    <source>
        <dbReference type="Proteomes" id="UP001458415"/>
    </source>
</evidence>
<keyword evidence="3" id="KW-1185">Reference proteome</keyword>
<feature type="compositionally biased region" description="Basic and acidic residues" evidence="1">
    <location>
        <begin position="45"/>
        <end position="61"/>
    </location>
</feature>
<dbReference type="EMBL" id="JBEPCU010000019">
    <property type="protein sequence ID" value="MER6976012.1"/>
    <property type="molecule type" value="Genomic_DNA"/>
</dbReference>
<reference evidence="2 3" key="1">
    <citation type="submission" date="2024-06" db="EMBL/GenBank/DDBJ databases">
        <title>The Natural Products Discovery Center: Release of the First 8490 Sequenced Strains for Exploring Actinobacteria Biosynthetic Diversity.</title>
        <authorList>
            <person name="Kalkreuter E."/>
            <person name="Kautsar S.A."/>
            <person name="Yang D."/>
            <person name="Bader C.D."/>
            <person name="Teijaro C.N."/>
            <person name="Fluegel L."/>
            <person name="Davis C.M."/>
            <person name="Simpson J.R."/>
            <person name="Lauterbach L."/>
            <person name="Steele A.D."/>
            <person name="Gui C."/>
            <person name="Meng S."/>
            <person name="Li G."/>
            <person name="Viehrig K."/>
            <person name="Ye F."/>
            <person name="Su P."/>
            <person name="Kiefer A.F."/>
            <person name="Nichols A."/>
            <person name="Cepeda A.J."/>
            <person name="Yan W."/>
            <person name="Fan B."/>
            <person name="Jiang Y."/>
            <person name="Adhikari A."/>
            <person name="Zheng C.-J."/>
            <person name="Schuster L."/>
            <person name="Cowan T.M."/>
            <person name="Smanski M.J."/>
            <person name="Chevrette M.G."/>
            <person name="De Carvalho L.P.S."/>
            <person name="Shen B."/>
        </authorList>
    </citation>
    <scope>NUCLEOTIDE SEQUENCE [LARGE SCALE GENOMIC DNA]</scope>
    <source>
        <strain evidence="2 3">NPDC000634</strain>
    </source>
</reference>
<evidence type="ECO:0000313" key="2">
    <source>
        <dbReference type="EMBL" id="MER6976012.1"/>
    </source>
</evidence>
<evidence type="ECO:0000256" key="1">
    <source>
        <dbReference type="SAM" id="MobiDB-lite"/>
    </source>
</evidence>
<dbReference type="Proteomes" id="UP001458415">
    <property type="component" value="Unassembled WGS sequence"/>
</dbReference>
<dbReference type="Gene3D" id="3.30.1330.70">
    <property type="entry name" value="Holliday junction resolvase RusA"/>
    <property type="match status" value="1"/>
</dbReference>
<proteinExistence type="predicted"/>
<dbReference type="RefSeq" id="WP_086727015.1">
    <property type="nucleotide sequence ID" value="NZ_MUBM01000165.1"/>
</dbReference>
<dbReference type="InterPro" id="IPR008822">
    <property type="entry name" value="Endonuclease_RusA-like"/>
</dbReference>
<protein>
    <submittedName>
        <fullName evidence="2">RusA family crossover junction endodeoxyribonuclease</fullName>
    </submittedName>
</protein>
<organism evidence="2 3">
    <name type="scientific">Streptomyces carpinensis</name>
    <dbReference type="NCBI Taxonomy" id="66369"/>
    <lineage>
        <taxon>Bacteria</taxon>
        <taxon>Bacillati</taxon>
        <taxon>Actinomycetota</taxon>
        <taxon>Actinomycetes</taxon>
        <taxon>Kitasatosporales</taxon>
        <taxon>Streptomycetaceae</taxon>
        <taxon>Streptomyces</taxon>
    </lineage>
</organism>
<dbReference type="Pfam" id="PF05866">
    <property type="entry name" value="RusA"/>
    <property type="match status" value="1"/>
</dbReference>
<accession>A0ABV1VX66</accession>
<feature type="region of interest" description="Disordered" evidence="1">
    <location>
        <begin position="29"/>
        <end position="61"/>
    </location>
</feature>
<gene>
    <name evidence="2" type="ORF">ABT317_02890</name>
</gene>
<dbReference type="InterPro" id="IPR036614">
    <property type="entry name" value="RusA-like_sf"/>
</dbReference>
<name>A0ABV1VX66_9ACTN</name>
<dbReference type="SUPFAM" id="SSF103084">
    <property type="entry name" value="Holliday junction resolvase RusA"/>
    <property type="match status" value="1"/>
</dbReference>